<dbReference type="EMBL" id="CADCTA010000063">
    <property type="protein sequence ID" value="CAA9239456.1"/>
    <property type="molecule type" value="Genomic_DNA"/>
</dbReference>
<keyword evidence="4" id="KW-0520">NAD</keyword>
<evidence type="ECO:0000256" key="2">
    <source>
        <dbReference type="ARBA" id="ARBA00013048"/>
    </source>
</evidence>
<evidence type="ECO:0000256" key="4">
    <source>
        <dbReference type="ARBA" id="ARBA00023027"/>
    </source>
</evidence>
<dbReference type="InterPro" id="IPR016163">
    <property type="entry name" value="Ald_DH_C"/>
</dbReference>
<organism evidence="6">
    <name type="scientific">uncultured Chthoniobacterales bacterium</name>
    <dbReference type="NCBI Taxonomy" id="1836801"/>
    <lineage>
        <taxon>Bacteria</taxon>
        <taxon>Pseudomonadati</taxon>
        <taxon>Verrucomicrobiota</taxon>
        <taxon>Spartobacteria</taxon>
        <taxon>Chthoniobacterales</taxon>
        <taxon>environmental samples</taxon>
    </lineage>
</organism>
<evidence type="ECO:0000313" key="6">
    <source>
        <dbReference type="EMBL" id="CAA9239456.1"/>
    </source>
</evidence>
<evidence type="ECO:0000259" key="5">
    <source>
        <dbReference type="Pfam" id="PF00171"/>
    </source>
</evidence>
<dbReference type="NCBIfam" id="TIGR01722">
    <property type="entry name" value="MMSDH"/>
    <property type="match status" value="1"/>
</dbReference>
<proteinExistence type="inferred from homology"/>
<name>A0A6J4I198_9BACT</name>
<dbReference type="GO" id="GO:0004491">
    <property type="term" value="F:methylmalonate-semialdehyde dehydrogenase (acylating, NAD) activity"/>
    <property type="evidence" value="ECO:0007669"/>
    <property type="project" value="UniProtKB-EC"/>
</dbReference>
<reference evidence="6" key="1">
    <citation type="submission" date="2020-02" db="EMBL/GenBank/DDBJ databases">
        <authorList>
            <person name="Meier V. D."/>
        </authorList>
    </citation>
    <scope>NUCLEOTIDE SEQUENCE</scope>
    <source>
        <strain evidence="6">AVDCRST_MAG42</strain>
    </source>
</reference>
<dbReference type="FunFam" id="3.40.309.10:FF:000002">
    <property type="entry name" value="Methylmalonate-semialdehyde dehydrogenase (Acylating)"/>
    <property type="match status" value="1"/>
</dbReference>
<dbReference type="InterPro" id="IPR015590">
    <property type="entry name" value="Aldehyde_DH_dom"/>
</dbReference>
<dbReference type="InterPro" id="IPR016161">
    <property type="entry name" value="Ald_DH/histidinol_DH"/>
</dbReference>
<protein>
    <recommendedName>
        <fullName evidence="2">methylmalonate-semialdehyde dehydrogenase (CoA acylating)</fullName>
        <ecNumber evidence="2">1.2.1.27</ecNumber>
    </recommendedName>
</protein>
<dbReference type="GO" id="GO:0006210">
    <property type="term" value="P:thymine catabolic process"/>
    <property type="evidence" value="ECO:0007669"/>
    <property type="project" value="TreeGrafter"/>
</dbReference>
<dbReference type="InterPro" id="IPR016160">
    <property type="entry name" value="Ald_DH_CS_CYS"/>
</dbReference>
<keyword evidence="3 6" id="KW-0560">Oxidoreductase</keyword>
<evidence type="ECO:0000256" key="3">
    <source>
        <dbReference type="ARBA" id="ARBA00023002"/>
    </source>
</evidence>
<dbReference type="EC" id="1.2.1.27" evidence="2"/>
<dbReference type="GO" id="GO:0006574">
    <property type="term" value="P:L-valine catabolic process"/>
    <property type="evidence" value="ECO:0007669"/>
    <property type="project" value="TreeGrafter"/>
</dbReference>
<dbReference type="InterPro" id="IPR010061">
    <property type="entry name" value="MeMal-semiAld_DH"/>
</dbReference>
<dbReference type="Pfam" id="PF00171">
    <property type="entry name" value="Aldedh"/>
    <property type="match status" value="1"/>
</dbReference>
<dbReference type="SUPFAM" id="SSF53720">
    <property type="entry name" value="ALDH-like"/>
    <property type="match status" value="1"/>
</dbReference>
<dbReference type="PANTHER" id="PTHR43866:SF3">
    <property type="entry name" value="METHYLMALONATE-SEMIALDEHYDE DEHYDROGENASE [ACYLATING], MITOCHONDRIAL"/>
    <property type="match status" value="1"/>
</dbReference>
<sequence length="497" mass="53882">MLRLDPCPIFVAGEWIDIHDVETSRVHNPSVGDVIAEAPMCTAEHVNAAVEAAAAAFPDWWETPPVERARILFRFKMLLEENFEEIVRCITREHGKTLVESRGDLRRGIEMVEFSCGIPSLLTGESIENIARGIDCDTIRQPLGVCVGITPFNFPAMVPLWMYPVALACGNTFVLKPSEKVPLTAMMIARLLEQAGIPPGVFNIVHGGREAVDALLTHPQVRAVSFVGSTPIARYIFETATRHGKRAQANGSAKNFALIMPDADVENSTRGVIEGAFGCAGERCMASSTAVVVGGAAKTVLPALADAARSIRVGRTDTESQPNMGPLITGEHRNRVAQLIEAGVGEGAKILNDGRGVKVDGAPNGFYLGATILDEVQNDMTVSREEIFGPVLNVMRMDDLGAAIEAINRSPYGNGASIFTRSGKAAREFKHRIKAGMVGINVGVPASMAWFPFNGWGDSFFGDLHMQGKEGVQFFTQQKVTTSRWFDDREGNIWSDK</sequence>
<dbReference type="InterPro" id="IPR016162">
    <property type="entry name" value="Ald_DH_N"/>
</dbReference>
<dbReference type="PANTHER" id="PTHR43866">
    <property type="entry name" value="MALONATE-SEMIALDEHYDE DEHYDROGENASE"/>
    <property type="match status" value="1"/>
</dbReference>
<dbReference type="FunFam" id="3.40.605.10:FF:000003">
    <property type="entry name" value="Methylmalonate-semialdehyde dehydrogenase [acylating]"/>
    <property type="match status" value="1"/>
</dbReference>
<dbReference type="PROSITE" id="PS00070">
    <property type="entry name" value="ALDEHYDE_DEHYDR_CYS"/>
    <property type="match status" value="1"/>
</dbReference>
<dbReference type="AlphaFoldDB" id="A0A6J4I198"/>
<dbReference type="Gene3D" id="3.40.605.10">
    <property type="entry name" value="Aldehyde Dehydrogenase, Chain A, domain 1"/>
    <property type="match status" value="1"/>
</dbReference>
<dbReference type="Gene3D" id="3.40.309.10">
    <property type="entry name" value="Aldehyde Dehydrogenase, Chain A, domain 2"/>
    <property type="match status" value="1"/>
</dbReference>
<feature type="domain" description="Aldehyde dehydrogenase" evidence="5">
    <location>
        <begin position="15"/>
        <end position="480"/>
    </location>
</feature>
<comment type="similarity">
    <text evidence="1">Belongs to the aldehyde dehydrogenase family.</text>
</comment>
<evidence type="ECO:0000256" key="1">
    <source>
        <dbReference type="ARBA" id="ARBA00009986"/>
    </source>
</evidence>
<gene>
    <name evidence="6" type="ORF">AVDCRST_MAG42-1620</name>
</gene>
<dbReference type="CDD" id="cd07085">
    <property type="entry name" value="ALDH_F6_MMSDH"/>
    <property type="match status" value="1"/>
</dbReference>
<accession>A0A6J4I198</accession>